<name>X0ZFZ1_9ZZZZ</name>
<dbReference type="AlphaFoldDB" id="X0ZFZ1"/>
<feature type="non-terminal residue" evidence="1">
    <location>
        <position position="34"/>
    </location>
</feature>
<dbReference type="EMBL" id="BART01001401">
    <property type="protein sequence ID" value="GAG68214.1"/>
    <property type="molecule type" value="Genomic_DNA"/>
</dbReference>
<protein>
    <submittedName>
        <fullName evidence="1">Uncharacterized protein</fullName>
    </submittedName>
</protein>
<organism evidence="1">
    <name type="scientific">marine sediment metagenome</name>
    <dbReference type="NCBI Taxonomy" id="412755"/>
    <lineage>
        <taxon>unclassified sequences</taxon>
        <taxon>metagenomes</taxon>
        <taxon>ecological metagenomes</taxon>
    </lineage>
</organism>
<gene>
    <name evidence="1" type="ORF">S01H4_04996</name>
</gene>
<accession>X0ZFZ1</accession>
<reference evidence="1" key="1">
    <citation type="journal article" date="2014" name="Front. Microbiol.">
        <title>High frequency of phylogenetically diverse reductive dehalogenase-homologous genes in deep subseafloor sedimentary metagenomes.</title>
        <authorList>
            <person name="Kawai M."/>
            <person name="Futagami T."/>
            <person name="Toyoda A."/>
            <person name="Takaki Y."/>
            <person name="Nishi S."/>
            <person name="Hori S."/>
            <person name="Arai W."/>
            <person name="Tsubouchi T."/>
            <person name="Morono Y."/>
            <person name="Uchiyama I."/>
            <person name="Ito T."/>
            <person name="Fujiyama A."/>
            <person name="Inagaki F."/>
            <person name="Takami H."/>
        </authorList>
    </citation>
    <scope>NUCLEOTIDE SEQUENCE</scope>
    <source>
        <strain evidence="1">Expedition CK06-06</strain>
    </source>
</reference>
<sequence>MTEIIFIIEESKEGGFEARALDYSIYTEAEDMES</sequence>
<comment type="caution">
    <text evidence="1">The sequence shown here is derived from an EMBL/GenBank/DDBJ whole genome shotgun (WGS) entry which is preliminary data.</text>
</comment>
<proteinExistence type="predicted"/>
<evidence type="ECO:0000313" key="1">
    <source>
        <dbReference type="EMBL" id="GAG68214.1"/>
    </source>
</evidence>